<feature type="transmembrane region" description="Helical" evidence="1">
    <location>
        <begin position="21"/>
        <end position="40"/>
    </location>
</feature>
<name>A0AAU7GDS1_9MICO</name>
<dbReference type="AlphaFoldDB" id="A0AAU7GDS1"/>
<proteinExistence type="predicted"/>
<keyword evidence="1" id="KW-0812">Transmembrane</keyword>
<organism evidence="2">
    <name type="scientific">Leifsonia sp. NPDC080035</name>
    <dbReference type="NCBI Taxonomy" id="3143936"/>
    <lineage>
        <taxon>Bacteria</taxon>
        <taxon>Bacillati</taxon>
        <taxon>Actinomycetota</taxon>
        <taxon>Actinomycetes</taxon>
        <taxon>Micrococcales</taxon>
        <taxon>Microbacteriaceae</taxon>
        <taxon>Leifsonia</taxon>
    </lineage>
</organism>
<keyword evidence="1" id="KW-1133">Transmembrane helix</keyword>
<dbReference type="EMBL" id="CP157390">
    <property type="protein sequence ID" value="XBM49061.1"/>
    <property type="molecule type" value="Genomic_DNA"/>
</dbReference>
<feature type="transmembrane region" description="Helical" evidence="1">
    <location>
        <begin position="55"/>
        <end position="76"/>
    </location>
</feature>
<dbReference type="RefSeq" id="WP_348788981.1">
    <property type="nucleotide sequence ID" value="NZ_CP157390.1"/>
</dbReference>
<evidence type="ECO:0000313" key="2">
    <source>
        <dbReference type="EMBL" id="XBM49061.1"/>
    </source>
</evidence>
<accession>A0AAU7GDS1</accession>
<gene>
    <name evidence="2" type="ORF">AAME72_04195</name>
</gene>
<evidence type="ECO:0000256" key="1">
    <source>
        <dbReference type="SAM" id="Phobius"/>
    </source>
</evidence>
<keyword evidence="1" id="KW-0472">Membrane</keyword>
<reference evidence="2" key="1">
    <citation type="submission" date="2024-05" db="EMBL/GenBank/DDBJ databases">
        <title>The Natural Products Discovery Center: Release of the First 8490 Sequenced Strains for Exploring Actinobacteria Biosynthetic Diversity.</title>
        <authorList>
            <person name="Kalkreuter E."/>
            <person name="Kautsar S.A."/>
            <person name="Yang D."/>
            <person name="Bader C.D."/>
            <person name="Teijaro C.N."/>
            <person name="Fluegel L."/>
            <person name="Davis C.M."/>
            <person name="Simpson J.R."/>
            <person name="Lauterbach L."/>
            <person name="Steele A.D."/>
            <person name="Gui C."/>
            <person name="Meng S."/>
            <person name="Li G."/>
            <person name="Viehrig K."/>
            <person name="Ye F."/>
            <person name="Su P."/>
            <person name="Kiefer A.F."/>
            <person name="Nichols A."/>
            <person name="Cepeda A.J."/>
            <person name="Yan W."/>
            <person name="Fan B."/>
            <person name="Jiang Y."/>
            <person name="Adhikari A."/>
            <person name="Zheng C.-J."/>
            <person name="Schuster L."/>
            <person name="Cowan T.M."/>
            <person name="Smanski M.J."/>
            <person name="Chevrette M.G."/>
            <person name="de Carvalho L.P.S."/>
            <person name="Shen B."/>
        </authorList>
    </citation>
    <scope>NUCLEOTIDE SEQUENCE</scope>
    <source>
        <strain evidence="2">NPDC080035</strain>
    </source>
</reference>
<sequence>MSQNTDPAGENGFVRFLKRKWLAIVLVVLLLVVAIQNGVADETSTILLLWAQLTIPTWALVLIVFVVGGVVGWIFARNRAARRSRR</sequence>
<protein>
    <submittedName>
        <fullName evidence="2">DUF1049 domain-containing protein</fullName>
    </submittedName>
</protein>